<dbReference type="AlphaFoldDB" id="A0A644Z381"/>
<dbReference type="Gene3D" id="3.40.50.300">
    <property type="entry name" value="P-loop containing nucleotide triphosphate hydrolases"/>
    <property type="match status" value="1"/>
</dbReference>
<gene>
    <name evidence="6" type="ORF">SDC9_81589</name>
</gene>
<accession>A0A644Z381</accession>
<dbReference type="InterPro" id="IPR017871">
    <property type="entry name" value="ABC_transporter-like_CS"/>
</dbReference>
<comment type="caution">
    <text evidence="6">The sequence shown here is derived from an EMBL/GenBank/DDBJ whole genome shotgun (WGS) entry which is preliminary data.</text>
</comment>
<organism evidence="6">
    <name type="scientific">bioreactor metagenome</name>
    <dbReference type="NCBI Taxonomy" id="1076179"/>
    <lineage>
        <taxon>unclassified sequences</taxon>
        <taxon>metagenomes</taxon>
        <taxon>ecological metagenomes</taxon>
    </lineage>
</organism>
<keyword evidence="6" id="KW-0378">Hydrolase</keyword>
<keyword evidence="1" id="KW-0813">Transport</keyword>
<proteinExistence type="predicted"/>
<evidence type="ECO:0000259" key="4">
    <source>
        <dbReference type="PROSITE" id="PS50052"/>
    </source>
</evidence>
<dbReference type="PANTHER" id="PTHR42711:SF18">
    <property type="entry name" value="ABC TRANSPORTER, ATP-BINDING PROTEIN"/>
    <property type="match status" value="1"/>
</dbReference>
<dbReference type="SMART" id="SM00382">
    <property type="entry name" value="AAA"/>
    <property type="match status" value="1"/>
</dbReference>
<keyword evidence="2" id="KW-0547">Nucleotide-binding</keyword>
<dbReference type="CDD" id="cd03230">
    <property type="entry name" value="ABC_DR_subfamily_A"/>
    <property type="match status" value="1"/>
</dbReference>
<dbReference type="InterPro" id="IPR050763">
    <property type="entry name" value="ABC_transporter_ATP-binding"/>
</dbReference>
<protein>
    <submittedName>
        <fullName evidence="6">Fluoroquinolones export ATP-binding protein</fullName>
        <ecNumber evidence="6">3.6.3.-</ecNumber>
    </submittedName>
</protein>
<dbReference type="InterPro" id="IPR003439">
    <property type="entry name" value="ABC_transporter-like_ATP-bd"/>
</dbReference>
<dbReference type="Pfam" id="PF00005">
    <property type="entry name" value="ABC_tran"/>
    <property type="match status" value="1"/>
</dbReference>
<evidence type="ECO:0000259" key="5">
    <source>
        <dbReference type="PROSITE" id="PS50893"/>
    </source>
</evidence>
<evidence type="ECO:0000256" key="1">
    <source>
        <dbReference type="ARBA" id="ARBA00022448"/>
    </source>
</evidence>
<reference evidence="6" key="1">
    <citation type="submission" date="2019-08" db="EMBL/GenBank/DDBJ databases">
        <authorList>
            <person name="Kucharzyk K."/>
            <person name="Murdoch R.W."/>
            <person name="Higgins S."/>
            <person name="Loffler F."/>
        </authorList>
    </citation>
    <scope>NUCLEOTIDE SEQUENCE</scope>
</reference>
<dbReference type="InterPro" id="IPR027417">
    <property type="entry name" value="P-loop_NTPase"/>
</dbReference>
<dbReference type="PANTHER" id="PTHR42711">
    <property type="entry name" value="ABC TRANSPORTER ATP-BINDING PROTEIN"/>
    <property type="match status" value="1"/>
</dbReference>
<dbReference type="GO" id="GO:0005524">
    <property type="term" value="F:ATP binding"/>
    <property type="evidence" value="ECO:0007669"/>
    <property type="project" value="UniProtKB-KW"/>
</dbReference>
<feature type="domain" description="Guanylate kinase-like" evidence="4">
    <location>
        <begin position="27"/>
        <end position="257"/>
    </location>
</feature>
<dbReference type="InterPro" id="IPR008144">
    <property type="entry name" value="Guanylate_kin-like_dom"/>
</dbReference>
<evidence type="ECO:0000313" key="6">
    <source>
        <dbReference type="EMBL" id="MPM34999.1"/>
    </source>
</evidence>
<feature type="domain" description="ABC transporter" evidence="5">
    <location>
        <begin position="2"/>
        <end position="227"/>
    </location>
</feature>
<dbReference type="PROSITE" id="PS00211">
    <property type="entry name" value="ABC_TRANSPORTER_1"/>
    <property type="match status" value="1"/>
</dbReference>
<evidence type="ECO:0000256" key="3">
    <source>
        <dbReference type="ARBA" id="ARBA00022840"/>
    </source>
</evidence>
<name>A0A644Z381_9ZZZZ</name>
<dbReference type="SUPFAM" id="SSF52540">
    <property type="entry name" value="P-loop containing nucleoside triphosphate hydrolases"/>
    <property type="match status" value="1"/>
</dbReference>
<keyword evidence="3 6" id="KW-0067">ATP-binding</keyword>
<dbReference type="PROSITE" id="PS50893">
    <property type="entry name" value="ABC_TRANSPORTER_2"/>
    <property type="match status" value="1"/>
</dbReference>
<dbReference type="PROSITE" id="PS50052">
    <property type="entry name" value="GUANYLATE_KINASE_2"/>
    <property type="match status" value="1"/>
</dbReference>
<dbReference type="GO" id="GO:0016887">
    <property type="term" value="F:ATP hydrolysis activity"/>
    <property type="evidence" value="ECO:0007669"/>
    <property type="project" value="InterPro"/>
</dbReference>
<evidence type="ECO:0000256" key="2">
    <source>
        <dbReference type="ARBA" id="ARBA00022741"/>
    </source>
</evidence>
<dbReference type="InterPro" id="IPR003593">
    <property type="entry name" value="AAA+_ATPase"/>
</dbReference>
<sequence length="281" mass="31466">MIQVNQLQFSYTKQPFIEHVDFSVGSGEIFGFLGPSGAGKSTLQKILTGLIPRYGGSVVVDGEEVKSHGPRFFEKIGVDFEFPSLYEKLTARENLRFFASLYPRHREIDALLESVGLLRDADKKVGDYSKGMKSRLNFIKALLHDPQILFLDEPTSGLDPSNARVMKDLILAEQAKGKTILLTTHNMYDATELCERVAFIVDGGLRALDSPRNLIMRRGAAKVTYTYLEDGSERSAETPLAQTAQDETLQKLLRENRLRSIHSGEPTLNDIFVELTGRQLQ</sequence>
<dbReference type="EC" id="3.6.3.-" evidence="6"/>
<dbReference type="EMBL" id="VSSQ01007148">
    <property type="protein sequence ID" value="MPM34999.1"/>
    <property type="molecule type" value="Genomic_DNA"/>
</dbReference>